<feature type="compositionally biased region" description="Polar residues" evidence="1">
    <location>
        <begin position="461"/>
        <end position="478"/>
    </location>
</feature>
<dbReference type="InterPro" id="IPR016024">
    <property type="entry name" value="ARM-type_fold"/>
</dbReference>
<evidence type="ECO:0000313" key="3">
    <source>
        <dbReference type="Proteomes" id="UP000036681"/>
    </source>
</evidence>
<dbReference type="SUPFAM" id="SSF48371">
    <property type="entry name" value="ARM repeat"/>
    <property type="match status" value="1"/>
</dbReference>
<reference evidence="4" key="1">
    <citation type="submission" date="2023-03" db="UniProtKB">
        <authorList>
            <consortium name="WormBaseParasite"/>
        </authorList>
    </citation>
    <scope>IDENTIFICATION</scope>
</reference>
<dbReference type="WBParaSite" id="ALUE_0000347801-mRNA-1">
    <property type="protein sequence ID" value="ALUE_0000347801-mRNA-1"/>
    <property type="gene ID" value="ALUE_0000347801"/>
</dbReference>
<evidence type="ECO:0000256" key="1">
    <source>
        <dbReference type="SAM" id="MobiDB-lite"/>
    </source>
</evidence>
<dbReference type="InterPro" id="IPR015403">
    <property type="entry name" value="Mon2/Sec7/BIG1-like_HDS"/>
</dbReference>
<keyword evidence="3" id="KW-1185">Reference proteome</keyword>
<dbReference type="Pfam" id="PF09324">
    <property type="entry name" value="Sec7-like_HDS"/>
    <property type="match status" value="1"/>
</dbReference>
<dbReference type="Proteomes" id="UP000036681">
    <property type="component" value="Unplaced"/>
</dbReference>
<feature type="domain" description="Mon2/Sec7/BIG1-like HDS" evidence="2">
    <location>
        <begin position="1008"/>
        <end position="1087"/>
    </location>
</feature>
<protein>
    <submittedName>
        <fullName evidence="4">SEC7 domain-containing protein</fullName>
    </submittedName>
</protein>
<evidence type="ECO:0000313" key="4">
    <source>
        <dbReference type="WBParaSite" id="ALUE_0000347801-mRNA-1"/>
    </source>
</evidence>
<sequence>MEGLLNSLASSATSRHGELLTAANSAREMAMREGESVAPHILRAKCLAAVEVALNTKQAKICQTAIDTLQAMIRDRRFQREDVVETEDESCTMQVLRALGALPTCKPQYQCRILTIIVEMMCNNRGRTSVAAVNAALQLCMQAYGGAEETSVRLASRAAVSQILSSFCAPPNPHQDGNAQERIAIFMDATSVLDSAIKKANSLGHHSEQTVILLDAIYSILSSQSTAIRTHQPFVNVMWQELCPCLMKLLGEPMKGARDTAGGPDEPLGRGQSAIVTLNKSIFEFPEAARSLYQVLEQLLRLLAPLSSMRTVLEAVFHRALLYPKTEQRNEPLRLIRKIVANDDRLIDLLTISVDTKALTLWKIFLDCIFECSQSINIEISIESLRCIEAFLNSLSRICCSDSAEMLSSELIASICQLLPSTKASIVAAFSYKINEAIKRPLDTSIDSDGGEQPICDRSLQLDSTPSESGTHSTTTVNVVKENIENNGHANDEISRRLQCLAKRIESINAVSLNECHPCQANDEEETETAICFVNELESRLANWMELKSTIEVDEAIQTFSSAFFSEFTHAQKDAFESRGRTQSQFLNSDAIYLSVYASLAASTRIHSHPEIDKKWFMNEILRSGCVVYASDRWLSAVYSELVKRDIFAPFSNSLSCPLVDVIQDYSGHDHQIMSDVRRIQKVAGVLSNHCIAARRVSRWLLTASWDAFLGSISRFVITRDKQRRVLRPKLAEAMDYALQAIHALAYISVTLGIGSRSGWIFERLVEMSCPVEELREVSAREKTNTSGDRLAKWPLRRVDALSIQIMLDTALECGIHASECWKHVIRCTEYIWEIERYLFGTTAQEQNNRWSLWKKKKASKTSPDEQPYTEHSVEDVLKGCTSDTFDSHVAARVLCVLIAKTDSFYESVGKSLNLPSLCELMRSLVAASESRLQFSTQKSIALTDPACIMHRIAFIVLRLPPRPLIHLMKVWPTITDHFIQCACAREDEQLTRASIGCLNDCVSGLLIAEPNGFCFNQMLFRPFQDILCGDMCSEESQDQIVSLLASFVHARPDEIGSGWRPLFGALRALRTSPLNESDVLNTGISSVQATVLDVFSTYLNIRNANVLAATLLDYITCVLHYLQATESNFGESCQDYEVASTALQCLLKVENMVQDLIIRADSAVPHLLHRLLLRERVCESIDASVEPSYILAPLSSVLLDDPFFESTYHSPLPADLDCHLHPSVKSVPWASLEGVARSCVELHLSLVEGLTAVAVTCPASLQSKLLHTIAEIISSLISSKFGVDYGSYTLSLLIFPMLQQWIRRETADSEANLKQAIGLFTEVAVTYINTTQDSAWVDRVLLDALAVLSECAARSSERVARLGCACIRHLIKSAADSFTSRRWTIVVRSLWNTTGLTLAYIRLLMRYYVADSKDANGDVGRVRVVVSEESTSSHQTLLLAQQVFLLEHQLSDEPPIDEQGNQCAFNRELILSEDNAEDNRLSIQQLVVSLLSHQLILQLIGYVLLENVHLPVVGSTECILNKICESSQCTTKYLNKLSTEDITTLFHCLDASVQVSRHFDSRPGLKLLIQSIFNFPAAPNLCKQAVLAWTLRSLTMYELVRSSSLDEMAINEIMNGVKPPEGDFVVWQLSSCHAKVCAYFCKMEKSFAFEKIGSLTRAHVAQQFSLVLDDMMEETVNGEKFYKVVSSKEANELLSNYKKAKNAQSINTHRRINPFEEDLKQEEDAQRRFYLNVKDDFTFRRLLPIFYRNVATLVSGSADVRVRKAVADLLLRIPPTYALFGNKQNRNQPDS</sequence>
<feature type="region of interest" description="Disordered" evidence="1">
    <location>
        <begin position="460"/>
        <end position="484"/>
    </location>
</feature>
<name>A0A9J2P276_ASCLU</name>
<accession>A0A9J2P276</accession>
<evidence type="ECO:0000259" key="2">
    <source>
        <dbReference type="Pfam" id="PF09324"/>
    </source>
</evidence>
<proteinExistence type="predicted"/>
<organism evidence="3 4">
    <name type="scientific">Ascaris lumbricoides</name>
    <name type="common">Giant roundworm</name>
    <dbReference type="NCBI Taxonomy" id="6252"/>
    <lineage>
        <taxon>Eukaryota</taxon>
        <taxon>Metazoa</taxon>
        <taxon>Ecdysozoa</taxon>
        <taxon>Nematoda</taxon>
        <taxon>Chromadorea</taxon>
        <taxon>Rhabditida</taxon>
        <taxon>Spirurina</taxon>
        <taxon>Ascaridomorpha</taxon>
        <taxon>Ascaridoidea</taxon>
        <taxon>Ascarididae</taxon>
        <taxon>Ascaris</taxon>
    </lineage>
</organism>